<feature type="non-terminal residue" evidence="1">
    <location>
        <position position="1"/>
    </location>
</feature>
<organism evidence="1 2">
    <name type="scientific">Batillaria attramentaria</name>
    <dbReference type="NCBI Taxonomy" id="370345"/>
    <lineage>
        <taxon>Eukaryota</taxon>
        <taxon>Metazoa</taxon>
        <taxon>Spiralia</taxon>
        <taxon>Lophotrochozoa</taxon>
        <taxon>Mollusca</taxon>
        <taxon>Gastropoda</taxon>
        <taxon>Caenogastropoda</taxon>
        <taxon>Sorbeoconcha</taxon>
        <taxon>Cerithioidea</taxon>
        <taxon>Batillariidae</taxon>
        <taxon>Batillaria</taxon>
    </lineage>
</organism>
<dbReference type="Proteomes" id="UP001519460">
    <property type="component" value="Unassembled WGS sequence"/>
</dbReference>
<evidence type="ECO:0000313" key="1">
    <source>
        <dbReference type="EMBL" id="KAK7490855.1"/>
    </source>
</evidence>
<dbReference type="EMBL" id="JACVVK020000122">
    <property type="protein sequence ID" value="KAK7490855.1"/>
    <property type="molecule type" value="Genomic_DNA"/>
</dbReference>
<sequence length="84" mass="9831">NPMQPELFDAAEVSSLLVAAEASRRWLWIVWWSCLQPPLQVRRPRFKHLRTTIWEVYTEKWYSPKFPRGVFTQSPGLTAFGNPG</sequence>
<proteinExistence type="predicted"/>
<keyword evidence="2" id="KW-1185">Reference proteome</keyword>
<accession>A0ABD0KVP8</accession>
<dbReference type="AlphaFoldDB" id="A0ABD0KVP8"/>
<name>A0ABD0KVP8_9CAEN</name>
<protein>
    <submittedName>
        <fullName evidence="1">Uncharacterized protein</fullName>
    </submittedName>
</protein>
<reference evidence="1 2" key="1">
    <citation type="journal article" date="2023" name="Sci. Data">
        <title>Genome assembly of the Korean intertidal mud-creeper Batillaria attramentaria.</title>
        <authorList>
            <person name="Patra A.K."/>
            <person name="Ho P.T."/>
            <person name="Jun S."/>
            <person name="Lee S.J."/>
            <person name="Kim Y."/>
            <person name="Won Y.J."/>
        </authorList>
    </citation>
    <scope>NUCLEOTIDE SEQUENCE [LARGE SCALE GENOMIC DNA]</scope>
    <source>
        <strain evidence="1">Wonlab-2016</strain>
    </source>
</reference>
<gene>
    <name evidence="1" type="ORF">BaRGS_00017911</name>
</gene>
<evidence type="ECO:0000313" key="2">
    <source>
        <dbReference type="Proteomes" id="UP001519460"/>
    </source>
</evidence>
<comment type="caution">
    <text evidence="1">The sequence shown here is derived from an EMBL/GenBank/DDBJ whole genome shotgun (WGS) entry which is preliminary data.</text>
</comment>